<evidence type="ECO:0000313" key="8">
    <source>
        <dbReference type="Proteomes" id="UP000198210"/>
    </source>
</evidence>
<dbReference type="InterPro" id="IPR036736">
    <property type="entry name" value="ACP-like_sf"/>
</dbReference>
<dbReference type="InterPro" id="IPR025110">
    <property type="entry name" value="AMP-bd_C"/>
</dbReference>
<gene>
    <name evidence="7" type="ORF">GA0074704_3077</name>
</gene>
<dbReference type="Pfam" id="PF13193">
    <property type="entry name" value="AMP-binding_C"/>
    <property type="match status" value="1"/>
</dbReference>
<dbReference type="Pfam" id="PF00501">
    <property type="entry name" value="AMP-binding"/>
    <property type="match status" value="1"/>
</dbReference>
<dbReference type="SUPFAM" id="SSF52777">
    <property type="entry name" value="CoA-dependent acyltransferases"/>
    <property type="match status" value="1"/>
</dbReference>
<organism evidence="7 8">
    <name type="scientific">Micromonospora siamensis</name>
    <dbReference type="NCBI Taxonomy" id="299152"/>
    <lineage>
        <taxon>Bacteria</taxon>
        <taxon>Bacillati</taxon>
        <taxon>Actinomycetota</taxon>
        <taxon>Actinomycetes</taxon>
        <taxon>Micromonosporales</taxon>
        <taxon>Micromonosporaceae</taxon>
        <taxon>Micromonospora</taxon>
    </lineage>
</organism>
<evidence type="ECO:0000256" key="4">
    <source>
        <dbReference type="ARBA" id="ARBA00022553"/>
    </source>
</evidence>
<dbReference type="Gene3D" id="1.10.1200.10">
    <property type="entry name" value="ACP-like"/>
    <property type="match status" value="1"/>
</dbReference>
<evidence type="ECO:0000256" key="3">
    <source>
        <dbReference type="ARBA" id="ARBA00022450"/>
    </source>
</evidence>
<dbReference type="GO" id="GO:0005737">
    <property type="term" value="C:cytoplasm"/>
    <property type="evidence" value="ECO:0007669"/>
    <property type="project" value="TreeGrafter"/>
</dbReference>
<comment type="cofactor">
    <cofactor evidence="1">
        <name>pantetheine 4'-phosphate</name>
        <dbReference type="ChEBI" id="CHEBI:47942"/>
    </cofactor>
</comment>
<dbReference type="Gene3D" id="3.30.300.30">
    <property type="match status" value="1"/>
</dbReference>
<dbReference type="FunFam" id="3.40.50.12780:FF:000012">
    <property type="entry name" value="Non-ribosomal peptide synthetase"/>
    <property type="match status" value="1"/>
</dbReference>
<dbReference type="FunFam" id="3.30.300.30:FF:000010">
    <property type="entry name" value="Enterobactin synthetase component F"/>
    <property type="match status" value="1"/>
</dbReference>
<dbReference type="EMBL" id="LT607751">
    <property type="protein sequence ID" value="SCG54705.1"/>
    <property type="molecule type" value="Genomic_DNA"/>
</dbReference>
<feature type="domain" description="Carrier" evidence="6">
    <location>
        <begin position="779"/>
        <end position="854"/>
    </location>
</feature>
<evidence type="ECO:0000259" key="6">
    <source>
        <dbReference type="PROSITE" id="PS50075"/>
    </source>
</evidence>
<dbReference type="FunFam" id="1.10.1200.10:FF:000005">
    <property type="entry name" value="Nonribosomal peptide synthetase 1"/>
    <property type="match status" value="1"/>
</dbReference>
<evidence type="ECO:0000256" key="2">
    <source>
        <dbReference type="ARBA" id="ARBA00006432"/>
    </source>
</evidence>
<dbReference type="Gene3D" id="3.40.50.980">
    <property type="match status" value="2"/>
</dbReference>
<feature type="region of interest" description="Disordered" evidence="5">
    <location>
        <begin position="866"/>
        <end position="890"/>
    </location>
</feature>
<dbReference type="NCBIfam" id="TIGR01733">
    <property type="entry name" value="AA-adenyl-dom"/>
    <property type="match status" value="1"/>
</dbReference>
<feature type="region of interest" description="Disordered" evidence="5">
    <location>
        <begin position="21"/>
        <end position="40"/>
    </location>
</feature>
<dbReference type="GO" id="GO:0031177">
    <property type="term" value="F:phosphopantetheine binding"/>
    <property type="evidence" value="ECO:0007669"/>
    <property type="project" value="InterPro"/>
</dbReference>
<dbReference type="GO" id="GO:0043041">
    <property type="term" value="P:amino acid activation for nonribosomal peptide biosynthetic process"/>
    <property type="evidence" value="ECO:0007669"/>
    <property type="project" value="TreeGrafter"/>
</dbReference>
<dbReference type="AlphaFoldDB" id="A0A1C5I990"/>
<keyword evidence="8" id="KW-1185">Reference proteome</keyword>
<reference evidence="7 8" key="1">
    <citation type="submission" date="2016-06" db="EMBL/GenBank/DDBJ databases">
        <authorList>
            <person name="Kjaerup R.B."/>
            <person name="Dalgaard T.S."/>
            <person name="Juul-Madsen H.R."/>
        </authorList>
    </citation>
    <scope>NUCLEOTIDE SEQUENCE [LARGE SCALE GENOMIC DNA]</scope>
    <source>
        <strain evidence="7 8">DSM 45097</strain>
    </source>
</reference>
<dbReference type="PANTHER" id="PTHR45527">
    <property type="entry name" value="NONRIBOSOMAL PEPTIDE SYNTHETASE"/>
    <property type="match status" value="1"/>
</dbReference>
<comment type="similarity">
    <text evidence="2">Belongs to the ATP-dependent AMP-binding enzyme family.</text>
</comment>
<dbReference type="InterPro" id="IPR010071">
    <property type="entry name" value="AA_adenyl_dom"/>
</dbReference>
<name>A0A1C5I990_9ACTN</name>
<dbReference type="Gene3D" id="2.30.38.10">
    <property type="entry name" value="Luciferase, Domain 3"/>
    <property type="match status" value="1"/>
</dbReference>
<evidence type="ECO:0000313" key="7">
    <source>
        <dbReference type="EMBL" id="SCG54705.1"/>
    </source>
</evidence>
<dbReference type="InterPro" id="IPR000873">
    <property type="entry name" value="AMP-dep_synth/lig_dom"/>
</dbReference>
<dbReference type="RefSeq" id="WP_088971140.1">
    <property type="nucleotide sequence ID" value="NZ_JBHLYF010000028.1"/>
</dbReference>
<dbReference type="PANTHER" id="PTHR45527:SF1">
    <property type="entry name" value="FATTY ACID SYNTHASE"/>
    <property type="match status" value="1"/>
</dbReference>
<proteinExistence type="inferred from homology"/>
<keyword evidence="3" id="KW-0596">Phosphopantetheine</keyword>
<dbReference type="SUPFAM" id="SSF47336">
    <property type="entry name" value="ACP-like"/>
    <property type="match status" value="1"/>
</dbReference>
<accession>A0A1C5I990</accession>
<dbReference type="InterPro" id="IPR045851">
    <property type="entry name" value="AMP-bd_C_sf"/>
</dbReference>
<keyword evidence="4" id="KW-0597">Phosphoprotein</keyword>
<dbReference type="InterPro" id="IPR020806">
    <property type="entry name" value="PKS_PP-bd"/>
</dbReference>
<dbReference type="InterPro" id="IPR009081">
    <property type="entry name" value="PP-bd_ACP"/>
</dbReference>
<evidence type="ECO:0000256" key="1">
    <source>
        <dbReference type="ARBA" id="ARBA00001957"/>
    </source>
</evidence>
<evidence type="ECO:0000256" key="5">
    <source>
        <dbReference type="SAM" id="MobiDB-lite"/>
    </source>
</evidence>
<dbReference type="SMART" id="SM00823">
    <property type="entry name" value="PKS_PP"/>
    <property type="match status" value="1"/>
</dbReference>
<feature type="compositionally biased region" description="Low complexity" evidence="5">
    <location>
        <begin position="866"/>
        <end position="876"/>
    </location>
</feature>
<dbReference type="Gene3D" id="3.30.559.30">
    <property type="entry name" value="Nonribosomal peptide synthetase, condensation domain"/>
    <property type="match status" value="1"/>
</dbReference>
<dbReference type="Pfam" id="PF00550">
    <property type="entry name" value="PP-binding"/>
    <property type="match status" value="1"/>
</dbReference>
<protein>
    <submittedName>
        <fullName evidence="7">Amino acid adenylation domain-containing protein</fullName>
    </submittedName>
</protein>
<dbReference type="SUPFAM" id="SSF56801">
    <property type="entry name" value="Acetyl-CoA synthetase-like"/>
    <property type="match status" value="1"/>
</dbReference>
<dbReference type="GO" id="GO:0044550">
    <property type="term" value="P:secondary metabolite biosynthetic process"/>
    <property type="evidence" value="ECO:0007669"/>
    <property type="project" value="UniProtKB-ARBA"/>
</dbReference>
<dbReference type="Proteomes" id="UP000198210">
    <property type="component" value="Chromosome I"/>
</dbReference>
<sequence length="890" mass="92669">MNADEALRYWRERLAGVTQPTRLGVERPAASGAGERGRARLPWPAGRVSELERAAATAGRRPEHLVLAAVGLLIAAHAGEQDVVHGVLPDGSGGEPWPMRVRVDPLRPLAEHLDDVRDGCAAGAAHAGPTPAELAACAGLADGVALFGTVVRVTRAAPVTTGSAYDIELTVALGPEPGLHLDHAHGLLAGVDADRLLTHLDRIVSRLVAAADTDPVGDLGPLSDAELAQLLGEWNDTARDLGEPRCLHELFELQAARTPDALAVVQGADRLSYAELDAAADRLAARLAAAGVGRGDTVALYLRRTVRMVVALLGVLKAGAAYAPVDPALPAERVRELVGTLAAPVVLSDPDAVPEVLRRCAGLPALRAALWLGGDGRPPAAGTTDGVVVDDALAAPAAGAPRPDRAHPDDPAYTIFTSGSTGRPKGVAVAHAPAVNLIRWVNETYRVGPADQVLCTASLSFDLSVYDIFGLLAAGGSVRVAATEELRDPQRLLAVLDDEPVTFWDSAPAALQQLEPFFALREPPAEHSLRLVFLSGDWVPLTLPDAARTAFADPEVVALGGATEAAIWSNHFPVTKVDPDWPSIPYGRPITNARYHVLDAGLRPAPVGAPGDLYIGGGCLATGYHADPRLTAAKFVPDPYGHTPGGRLYRTGDRARFWPDGVIEFLGRQDDQVKIRGFRVELGEVEVNLAALPGVGSAVAAVHGTAPNLHLVAYAVPSAGATLDPAGLRAGLADRLPPYMVPAQIVALDALPVTANGKLDRAALPAPDFADAGGATYVAPRTPVEEVVAELWAEVLGVDRVGAEDGFFDLGGHSMLIPQVLARLSSDLQVTVPPVTVLNHPTLAGFAAVVERALLDQIEAAEAAQSAQAADTAQAAGTGGKESQGAGHRR</sequence>
<dbReference type="PROSITE" id="PS50075">
    <property type="entry name" value="CARRIER"/>
    <property type="match status" value="1"/>
</dbReference>